<evidence type="ECO:0000313" key="11">
    <source>
        <dbReference type="EMBL" id="EFC90166.1"/>
    </source>
</evidence>
<keyword evidence="2" id="KW-0813">Transport</keyword>
<feature type="transmembrane region" description="Helical" evidence="9">
    <location>
        <begin position="87"/>
        <end position="109"/>
    </location>
</feature>
<dbReference type="GO" id="GO:0022857">
    <property type="term" value="F:transmembrane transporter activity"/>
    <property type="evidence" value="ECO:0007669"/>
    <property type="project" value="TreeGrafter"/>
</dbReference>
<protein>
    <submittedName>
        <fullName evidence="11">Tripartite ATP-independent periplasmic transporter DctQ component</fullName>
    </submittedName>
</protein>
<dbReference type="Proteomes" id="UP000006427">
    <property type="component" value="Unassembled WGS sequence"/>
</dbReference>
<name>D2Z2U8_9BACT</name>
<evidence type="ECO:0000256" key="8">
    <source>
        <dbReference type="ARBA" id="ARBA00038436"/>
    </source>
</evidence>
<feature type="transmembrane region" description="Helical" evidence="9">
    <location>
        <begin position="129"/>
        <end position="153"/>
    </location>
</feature>
<evidence type="ECO:0000256" key="5">
    <source>
        <dbReference type="ARBA" id="ARBA00022692"/>
    </source>
</evidence>
<evidence type="ECO:0000256" key="9">
    <source>
        <dbReference type="SAM" id="Phobius"/>
    </source>
</evidence>
<keyword evidence="7 9" id="KW-0472">Membrane</keyword>
<comment type="similarity">
    <text evidence="8">Belongs to the TRAP transporter small permease family.</text>
</comment>
<dbReference type="InterPro" id="IPR007387">
    <property type="entry name" value="TRAP_DctQ"/>
</dbReference>
<dbReference type="GO" id="GO:0015740">
    <property type="term" value="P:C4-dicarboxylate transport"/>
    <property type="evidence" value="ECO:0007669"/>
    <property type="project" value="TreeGrafter"/>
</dbReference>
<keyword evidence="5 9" id="KW-0812">Transmembrane</keyword>
<feature type="transmembrane region" description="Helical" evidence="9">
    <location>
        <begin position="49"/>
        <end position="67"/>
    </location>
</feature>
<keyword evidence="12" id="KW-1185">Reference proteome</keyword>
<evidence type="ECO:0000256" key="1">
    <source>
        <dbReference type="ARBA" id="ARBA00004429"/>
    </source>
</evidence>
<dbReference type="PANTHER" id="PTHR35011:SF5">
    <property type="entry name" value="SIALIC ACID TRAP TRANSPORTER SMALL PERMEASE PROTEIN SIAQ"/>
    <property type="match status" value="1"/>
</dbReference>
<proteinExistence type="inferred from homology"/>
<evidence type="ECO:0000256" key="6">
    <source>
        <dbReference type="ARBA" id="ARBA00022989"/>
    </source>
</evidence>
<dbReference type="eggNOG" id="COG3090">
    <property type="taxonomic scope" value="Bacteria"/>
</dbReference>
<evidence type="ECO:0000256" key="2">
    <source>
        <dbReference type="ARBA" id="ARBA00022448"/>
    </source>
</evidence>
<dbReference type="STRING" id="469381.Dpep_0134"/>
<keyword evidence="6 9" id="KW-1133">Transmembrane helix</keyword>
<comment type="caution">
    <text evidence="11">The sequence shown here is derived from an EMBL/GenBank/DDBJ whole genome shotgun (WGS) entry which is preliminary data.</text>
</comment>
<reference evidence="11 12" key="1">
    <citation type="journal article" date="2010" name="Stand. Genomic Sci.">
        <title>Permanent draft genome sequence of Dethiosulfovibrio peptidovorans type strain (SEBR 4207).</title>
        <authorList>
            <person name="Labutti K."/>
            <person name="Mayilraj S."/>
            <person name="Clum A."/>
            <person name="Lucas S."/>
            <person name="Glavina Del Rio T."/>
            <person name="Nolan M."/>
            <person name="Tice H."/>
            <person name="Cheng J.F."/>
            <person name="Pitluck S."/>
            <person name="Liolios K."/>
            <person name="Ivanova N."/>
            <person name="Mavromatis K."/>
            <person name="Mikhailova N."/>
            <person name="Pati A."/>
            <person name="Goodwin L."/>
            <person name="Chen A."/>
            <person name="Palaniappan K."/>
            <person name="Land M."/>
            <person name="Hauser L."/>
            <person name="Chang Y.J."/>
            <person name="Jeffries C.D."/>
            <person name="Rohde M."/>
            <person name="Spring S."/>
            <person name="Goker M."/>
            <person name="Woyke T."/>
            <person name="Bristow J."/>
            <person name="Eisen J.A."/>
            <person name="Markowitz V."/>
            <person name="Hugenholtz P."/>
            <person name="Kyrpides N.C."/>
            <person name="Klenk H.P."/>
            <person name="Lapidus A."/>
        </authorList>
    </citation>
    <scope>NUCLEOTIDE SEQUENCE [LARGE SCALE GENOMIC DNA]</scope>
    <source>
        <strain evidence="11 12">DSM 11002</strain>
    </source>
</reference>
<gene>
    <name evidence="11" type="ORF">Dpep_0134</name>
</gene>
<evidence type="ECO:0000256" key="7">
    <source>
        <dbReference type="ARBA" id="ARBA00023136"/>
    </source>
</evidence>
<dbReference type="AlphaFoldDB" id="D2Z2U8"/>
<evidence type="ECO:0000256" key="4">
    <source>
        <dbReference type="ARBA" id="ARBA00022519"/>
    </source>
</evidence>
<dbReference type="RefSeq" id="WP_005658701.1">
    <property type="nucleotide sequence ID" value="NZ_ABTR02000001.1"/>
</dbReference>
<feature type="transmembrane region" description="Helical" evidence="9">
    <location>
        <begin position="17"/>
        <end position="43"/>
    </location>
</feature>
<dbReference type="Pfam" id="PF04290">
    <property type="entry name" value="DctQ"/>
    <property type="match status" value="1"/>
</dbReference>
<dbReference type="EMBL" id="ABTR02000001">
    <property type="protein sequence ID" value="EFC90166.1"/>
    <property type="molecule type" value="Genomic_DNA"/>
</dbReference>
<evidence type="ECO:0000259" key="10">
    <source>
        <dbReference type="Pfam" id="PF04290"/>
    </source>
</evidence>
<dbReference type="PANTHER" id="PTHR35011">
    <property type="entry name" value="2,3-DIKETO-L-GULONATE TRAP TRANSPORTER SMALL PERMEASE PROTEIN YIAM"/>
    <property type="match status" value="1"/>
</dbReference>
<accession>D2Z2U8</accession>
<sequence length="157" mass="17463">MAFVTVLSDRVNRACEVLLFVLMIAMVALTTAQIFCRIFGDALIWSEELVRFMLVGASLVGAAVAFYRGSHISITFLTERLPRPLRLFVAVLVQSMAVAFFVIVGWYGGALMESEAFQTTPALGISMRWVYAMYPFFCVVVIIHLVVGFKCLFEGDS</sequence>
<evidence type="ECO:0000313" key="12">
    <source>
        <dbReference type="Proteomes" id="UP000006427"/>
    </source>
</evidence>
<keyword evidence="4" id="KW-0997">Cell inner membrane</keyword>
<organism evidence="11 12">
    <name type="scientific">Dethiosulfovibrio peptidovorans DSM 11002</name>
    <dbReference type="NCBI Taxonomy" id="469381"/>
    <lineage>
        <taxon>Bacteria</taxon>
        <taxon>Thermotogati</taxon>
        <taxon>Synergistota</taxon>
        <taxon>Synergistia</taxon>
        <taxon>Synergistales</taxon>
        <taxon>Dethiosulfovibrionaceae</taxon>
        <taxon>Dethiosulfovibrio</taxon>
    </lineage>
</organism>
<comment type="subcellular location">
    <subcellularLocation>
        <location evidence="1">Cell inner membrane</location>
        <topology evidence="1">Multi-pass membrane protein</topology>
    </subcellularLocation>
</comment>
<dbReference type="InterPro" id="IPR055348">
    <property type="entry name" value="DctQ"/>
</dbReference>
<evidence type="ECO:0000256" key="3">
    <source>
        <dbReference type="ARBA" id="ARBA00022475"/>
    </source>
</evidence>
<feature type="domain" description="Tripartite ATP-independent periplasmic transporters DctQ component" evidence="10">
    <location>
        <begin position="26"/>
        <end position="152"/>
    </location>
</feature>
<dbReference type="PaxDb" id="469381-Dpep_0134"/>
<keyword evidence="3" id="KW-1003">Cell membrane</keyword>
<dbReference type="OrthoDB" id="45144at2"/>
<dbReference type="GO" id="GO:0005886">
    <property type="term" value="C:plasma membrane"/>
    <property type="evidence" value="ECO:0007669"/>
    <property type="project" value="UniProtKB-SubCell"/>
</dbReference>